<evidence type="ECO:0000313" key="2">
    <source>
        <dbReference type="Proteomes" id="UP000305067"/>
    </source>
</evidence>
<protein>
    <submittedName>
        <fullName evidence="1">Uncharacterized protein</fullName>
    </submittedName>
</protein>
<keyword evidence="2" id="KW-1185">Reference proteome</keyword>
<dbReference type="Proteomes" id="UP000305067">
    <property type="component" value="Unassembled WGS sequence"/>
</dbReference>
<name>A0A5C3QYK7_9AGAR</name>
<reference evidence="1 2" key="1">
    <citation type="journal article" date="2019" name="Nat. Ecol. Evol.">
        <title>Megaphylogeny resolves global patterns of mushroom evolution.</title>
        <authorList>
            <person name="Varga T."/>
            <person name="Krizsan K."/>
            <person name="Foldi C."/>
            <person name="Dima B."/>
            <person name="Sanchez-Garcia M."/>
            <person name="Sanchez-Ramirez S."/>
            <person name="Szollosi G.J."/>
            <person name="Szarkandi J.G."/>
            <person name="Papp V."/>
            <person name="Albert L."/>
            <person name="Andreopoulos W."/>
            <person name="Angelini C."/>
            <person name="Antonin V."/>
            <person name="Barry K.W."/>
            <person name="Bougher N.L."/>
            <person name="Buchanan P."/>
            <person name="Buyck B."/>
            <person name="Bense V."/>
            <person name="Catcheside P."/>
            <person name="Chovatia M."/>
            <person name="Cooper J."/>
            <person name="Damon W."/>
            <person name="Desjardin D."/>
            <person name="Finy P."/>
            <person name="Geml J."/>
            <person name="Haridas S."/>
            <person name="Hughes K."/>
            <person name="Justo A."/>
            <person name="Karasinski D."/>
            <person name="Kautmanova I."/>
            <person name="Kiss B."/>
            <person name="Kocsube S."/>
            <person name="Kotiranta H."/>
            <person name="LaButti K.M."/>
            <person name="Lechner B.E."/>
            <person name="Liimatainen K."/>
            <person name="Lipzen A."/>
            <person name="Lukacs Z."/>
            <person name="Mihaltcheva S."/>
            <person name="Morgado L.N."/>
            <person name="Niskanen T."/>
            <person name="Noordeloos M.E."/>
            <person name="Ohm R.A."/>
            <person name="Ortiz-Santana B."/>
            <person name="Ovrebo C."/>
            <person name="Racz N."/>
            <person name="Riley R."/>
            <person name="Savchenko A."/>
            <person name="Shiryaev A."/>
            <person name="Soop K."/>
            <person name="Spirin V."/>
            <person name="Szebenyi C."/>
            <person name="Tomsovsky M."/>
            <person name="Tulloss R.E."/>
            <person name="Uehling J."/>
            <person name="Grigoriev I.V."/>
            <person name="Vagvolgyi C."/>
            <person name="Papp T."/>
            <person name="Martin F.M."/>
            <person name="Miettinen O."/>
            <person name="Hibbett D.S."/>
            <person name="Nagy L.G."/>
        </authorList>
    </citation>
    <scope>NUCLEOTIDE SEQUENCE [LARGE SCALE GENOMIC DNA]</scope>
    <source>
        <strain evidence="1 2">CBS 309.79</strain>
    </source>
</reference>
<sequence>MGFQFFLCQAACGQYVDPAYILKLKEVQQGASITAGNRASSCIPRRDSIADSPDLPHLAFS</sequence>
<accession>A0A5C3QYK7</accession>
<gene>
    <name evidence="1" type="ORF">BDV98DRAFT_557258</name>
</gene>
<organism evidence="1 2">
    <name type="scientific">Pterulicium gracile</name>
    <dbReference type="NCBI Taxonomy" id="1884261"/>
    <lineage>
        <taxon>Eukaryota</taxon>
        <taxon>Fungi</taxon>
        <taxon>Dikarya</taxon>
        <taxon>Basidiomycota</taxon>
        <taxon>Agaricomycotina</taxon>
        <taxon>Agaricomycetes</taxon>
        <taxon>Agaricomycetidae</taxon>
        <taxon>Agaricales</taxon>
        <taxon>Pleurotineae</taxon>
        <taxon>Pterulaceae</taxon>
        <taxon>Pterulicium</taxon>
    </lineage>
</organism>
<dbReference type="AlphaFoldDB" id="A0A5C3QYK7"/>
<evidence type="ECO:0000313" key="1">
    <source>
        <dbReference type="EMBL" id="TFL07096.1"/>
    </source>
</evidence>
<proteinExistence type="predicted"/>
<dbReference type="EMBL" id="ML178814">
    <property type="protein sequence ID" value="TFL07096.1"/>
    <property type="molecule type" value="Genomic_DNA"/>
</dbReference>